<name>F4C0W5_METSG</name>
<protein>
    <submittedName>
        <fullName evidence="3">Uncharacterized protein</fullName>
    </submittedName>
</protein>
<dbReference type="KEGG" id="mcj:MCON_3551"/>
<feature type="compositionally biased region" description="Gly residues" evidence="1">
    <location>
        <begin position="98"/>
        <end position="108"/>
    </location>
</feature>
<keyword evidence="4" id="KW-1185">Reference proteome</keyword>
<accession>F4C0W5</accession>
<organism evidence="3 4">
    <name type="scientific">Methanothrix soehngenii (strain ATCC 5969 / DSM 3671 / JCM 10134 / NBRC 103675 / OCM 69 / GP-6)</name>
    <name type="common">Methanosaeta concilii</name>
    <dbReference type="NCBI Taxonomy" id="990316"/>
    <lineage>
        <taxon>Archaea</taxon>
        <taxon>Methanobacteriati</taxon>
        <taxon>Methanobacteriota</taxon>
        <taxon>Stenosarchaea group</taxon>
        <taxon>Methanomicrobia</taxon>
        <taxon>Methanotrichales</taxon>
        <taxon>Methanotrichaceae</taxon>
        <taxon>Methanothrix</taxon>
    </lineage>
</organism>
<keyword evidence="2" id="KW-1133">Transmembrane helix</keyword>
<feature type="region of interest" description="Disordered" evidence="1">
    <location>
        <begin position="79"/>
        <end position="108"/>
    </location>
</feature>
<evidence type="ECO:0000313" key="3">
    <source>
        <dbReference type="EMBL" id="AEB69762.1"/>
    </source>
</evidence>
<feature type="transmembrane region" description="Helical" evidence="2">
    <location>
        <begin position="17"/>
        <end position="36"/>
    </location>
</feature>
<keyword evidence="2" id="KW-0812">Transmembrane</keyword>
<evidence type="ECO:0000313" key="4">
    <source>
        <dbReference type="Proteomes" id="UP000007807"/>
    </source>
</evidence>
<keyword evidence="3" id="KW-0614">Plasmid</keyword>
<feature type="compositionally biased region" description="Polar residues" evidence="1">
    <location>
        <begin position="80"/>
        <end position="90"/>
    </location>
</feature>
<reference evidence="3 4" key="1">
    <citation type="journal article" date="2011" name="J. Bacteriol.">
        <title>Complete genome sequence of Methanosaeta concilii, a specialist in aceticlastic methanogenesis.</title>
        <authorList>
            <person name="Barber R.D."/>
            <person name="Zhang L."/>
            <person name="Harnack M."/>
            <person name="Olson M.V."/>
            <person name="Kaul R."/>
            <person name="Ingram-Smith C."/>
            <person name="Smith K.S."/>
        </authorList>
    </citation>
    <scope>NUCLEOTIDE SEQUENCE [LARGE SCALE GENOMIC DNA]</scope>
    <source>
        <strain evidence="4">ATCC 5969 / DSM 3671 / JCM 10134 / NBRC 103675 / OCM 69 / GP-6</strain>
        <plasmid evidence="3 4">pGP6</plasmid>
    </source>
</reference>
<dbReference type="AlphaFoldDB" id="F4C0W5"/>
<sequence length="108" mass="11670">MESHTTALDRLLDSDHLRFLIAILTNLFPIAYTYGYRAGSTFIKISKVISDVVHAPGRMRLARSDQGGKIDREPVYSTAVDGTNRNTSTGRGYFQVGHPGGGGSPVAC</sequence>
<keyword evidence="2" id="KW-0472">Membrane</keyword>
<gene>
    <name evidence="3" type="ordered locus">MCON_3551</name>
</gene>
<proteinExistence type="predicted"/>
<dbReference type="EMBL" id="CP002566">
    <property type="protein sequence ID" value="AEB69762.1"/>
    <property type="molecule type" value="Genomic_DNA"/>
</dbReference>
<evidence type="ECO:0000256" key="1">
    <source>
        <dbReference type="SAM" id="MobiDB-lite"/>
    </source>
</evidence>
<evidence type="ECO:0000256" key="2">
    <source>
        <dbReference type="SAM" id="Phobius"/>
    </source>
</evidence>
<dbReference type="Proteomes" id="UP000007807">
    <property type="component" value="Plasmid pGP6"/>
</dbReference>
<geneLocation type="plasmid" evidence="3 4">
    <name>pGP6</name>
</geneLocation>
<dbReference type="InParanoid" id="F4C0W5"/>
<dbReference type="HOGENOM" id="CLU_2191015_0_0_2"/>